<dbReference type="Proteomes" id="UP001500893">
    <property type="component" value="Unassembled WGS sequence"/>
</dbReference>
<accession>A0ABP6MZT4</accession>
<reference evidence="2" key="1">
    <citation type="journal article" date="2019" name="Int. J. Syst. Evol. Microbiol.">
        <title>The Global Catalogue of Microorganisms (GCM) 10K type strain sequencing project: providing services to taxonomists for standard genome sequencing and annotation.</title>
        <authorList>
            <consortium name="The Broad Institute Genomics Platform"/>
            <consortium name="The Broad Institute Genome Sequencing Center for Infectious Disease"/>
            <person name="Wu L."/>
            <person name="Ma J."/>
        </authorList>
    </citation>
    <scope>NUCLEOTIDE SEQUENCE [LARGE SCALE GENOMIC DNA]</scope>
    <source>
        <strain evidence="2">JCM 11574</strain>
    </source>
</reference>
<dbReference type="EMBL" id="BAAAVM010000018">
    <property type="protein sequence ID" value="GAA3130887.1"/>
    <property type="molecule type" value="Genomic_DNA"/>
</dbReference>
<sequence length="45" mass="4632">MGTGVCLGAEALTRTVALPQLVPFAIGLLLRRYTTPTAMSGNGIV</sequence>
<comment type="caution">
    <text evidence="1">The sequence shown here is derived from an EMBL/GenBank/DDBJ whole genome shotgun (WGS) entry which is preliminary data.</text>
</comment>
<protein>
    <submittedName>
        <fullName evidence="1">Uncharacterized protein</fullName>
    </submittedName>
</protein>
<organism evidence="1 2">
    <name type="scientific">Streptomyces rameus</name>
    <dbReference type="NCBI Taxonomy" id="68261"/>
    <lineage>
        <taxon>Bacteria</taxon>
        <taxon>Bacillati</taxon>
        <taxon>Actinomycetota</taxon>
        <taxon>Actinomycetes</taxon>
        <taxon>Kitasatosporales</taxon>
        <taxon>Streptomycetaceae</taxon>
        <taxon>Streptomyces</taxon>
    </lineage>
</organism>
<keyword evidence="2" id="KW-1185">Reference proteome</keyword>
<gene>
    <name evidence="1" type="ORF">GCM10010521_16170</name>
</gene>
<name>A0ABP6MZT4_9ACTN</name>
<evidence type="ECO:0000313" key="2">
    <source>
        <dbReference type="Proteomes" id="UP001500893"/>
    </source>
</evidence>
<proteinExistence type="predicted"/>
<evidence type="ECO:0000313" key="1">
    <source>
        <dbReference type="EMBL" id="GAA3130887.1"/>
    </source>
</evidence>